<dbReference type="GO" id="GO:0033743">
    <property type="term" value="F:peptide-methionine (R)-S-oxide reductase activity"/>
    <property type="evidence" value="ECO:0007669"/>
    <property type="project" value="InterPro"/>
</dbReference>
<evidence type="ECO:0000259" key="4">
    <source>
        <dbReference type="Pfam" id="PF01641"/>
    </source>
</evidence>
<reference evidence="5" key="1">
    <citation type="submission" date="2021-01" db="EMBL/GenBank/DDBJ databases">
        <authorList>
            <person name="Corre E."/>
            <person name="Pelletier E."/>
            <person name="Niang G."/>
            <person name="Scheremetjew M."/>
            <person name="Finn R."/>
            <person name="Kale V."/>
            <person name="Holt S."/>
            <person name="Cochrane G."/>
            <person name="Meng A."/>
            <person name="Brown T."/>
            <person name="Cohen L."/>
        </authorList>
    </citation>
    <scope>NUCLEOTIDE SEQUENCE</scope>
    <source>
        <strain evidence="5">CCMP3124</strain>
    </source>
</reference>
<feature type="region of interest" description="Disordered" evidence="3">
    <location>
        <begin position="28"/>
        <end position="51"/>
    </location>
</feature>
<dbReference type="Pfam" id="PF01641">
    <property type="entry name" value="SelR"/>
    <property type="match status" value="1"/>
</dbReference>
<evidence type="ECO:0000256" key="1">
    <source>
        <dbReference type="ARBA" id="ARBA00007174"/>
    </source>
</evidence>
<name>A0A7S1XJU7_9RHOD</name>
<accession>A0A7S1XJU7</accession>
<dbReference type="EMBL" id="HBGI01005023">
    <property type="protein sequence ID" value="CAD9241519.1"/>
    <property type="molecule type" value="Transcribed_RNA"/>
</dbReference>
<feature type="domain" description="MsrB" evidence="4">
    <location>
        <begin position="87"/>
        <end position="189"/>
    </location>
</feature>
<dbReference type="SUPFAM" id="SSF51316">
    <property type="entry name" value="Mss4-like"/>
    <property type="match status" value="1"/>
</dbReference>
<sequence>MESMVHEARSSLTTSTILAEGELGKAQIAQLPPMSPQGTSGSSRRAPSALHASLEKERLRAKQILERPESLRDGKVWMTEGMWSYTLSPAAFASLRRKQFEPPFTGPYCEFRPVGPMSSGIFKCAGCKLPVFAAAEHCGDPTRGYATFRSAIAGCIEKKFNRETSTEIQYHCIRCDGFLGTTLMTGFADDGVSGEIKVSSYSIVFEPMPFAQVSQVLRDCAKREDALSPTVSRRGSSGGRTPLASLSRRSSSAHSSSGVGDDATPSGQSNRKLSKKLSRMASRQATAESGGSGAAALIRRVSSRN</sequence>
<evidence type="ECO:0000313" key="5">
    <source>
        <dbReference type="EMBL" id="CAD9241519.1"/>
    </source>
</evidence>
<gene>
    <name evidence="5" type="ORF">EAUS1353_LOCUS3259</name>
</gene>
<feature type="region of interest" description="Disordered" evidence="3">
    <location>
        <begin position="227"/>
        <end position="305"/>
    </location>
</feature>
<organism evidence="5">
    <name type="scientific">Erythrolobus australicus</name>
    <dbReference type="NCBI Taxonomy" id="1077150"/>
    <lineage>
        <taxon>Eukaryota</taxon>
        <taxon>Rhodophyta</taxon>
        <taxon>Bangiophyceae</taxon>
        <taxon>Porphyridiales</taxon>
        <taxon>Porphyridiaceae</taxon>
        <taxon>Erythrolobus</taxon>
    </lineage>
</organism>
<feature type="compositionally biased region" description="Low complexity" evidence="3">
    <location>
        <begin position="243"/>
        <end position="257"/>
    </location>
</feature>
<evidence type="ECO:0000256" key="3">
    <source>
        <dbReference type="SAM" id="MobiDB-lite"/>
    </source>
</evidence>
<dbReference type="Gene3D" id="2.170.150.20">
    <property type="entry name" value="Peptide methionine sulfoxide reductase"/>
    <property type="match status" value="1"/>
</dbReference>
<keyword evidence="2" id="KW-0560">Oxidoreductase</keyword>
<comment type="similarity">
    <text evidence="1">Belongs to the MsrB Met sulfoxide reductase family.</text>
</comment>
<protein>
    <recommendedName>
        <fullName evidence="4">MsrB domain-containing protein</fullName>
    </recommendedName>
</protein>
<dbReference type="AlphaFoldDB" id="A0A7S1XJU7"/>
<feature type="compositionally biased region" description="Polar residues" evidence="3">
    <location>
        <begin position="36"/>
        <end position="45"/>
    </location>
</feature>
<dbReference type="InterPro" id="IPR011057">
    <property type="entry name" value="Mss4-like_sf"/>
</dbReference>
<dbReference type="InterPro" id="IPR002579">
    <property type="entry name" value="Met_Sox_Rdtase_MsrB_dom"/>
</dbReference>
<evidence type="ECO:0000256" key="2">
    <source>
        <dbReference type="ARBA" id="ARBA00023002"/>
    </source>
</evidence>
<proteinExistence type="inferred from homology"/>